<keyword evidence="5 6" id="KW-0472">Membrane</keyword>
<evidence type="ECO:0000256" key="6">
    <source>
        <dbReference type="SAM" id="Phobius"/>
    </source>
</evidence>
<dbReference type="Pfam" id="PF01943">
    <property type="entry name" value="Polysacc_synt"/>
    <property type="match status" value="1"/>
</dbReference>
<dbReference type="PANTHER" id="PTHR30250:SF11">
    <property type="entry name" value="O-ANTIGEN TRANSPORTER-RELATED"/>
    <property type="match status" value="1"/>
</dbReference>
<gene>
    <name evidence="7" type="ORF">KME60_00600</name>
</gene>
<feature type="transmembrane region" description="Helical" evidence="6">
    <location>
        <begin position="246"/>
        <end position="266"/>
    </location>
</feature>
<accession>A0A951QHG4</accession>
<feature type="transmembrane region" description="Helical" evidence="6">
    <location>
        <begin position="396"/>
        <end position="417"/>
    </location>
</feature>
<dbReference type="EMBL" id="JAHHGZ010000001">
    <property type="protein sequence ID" value="MBW4665960.1"/>
    <property type="molecule type" value="Genomic_DNA"/>
</dbReference>
<name>A0A951QHG4_9CYAN</name>
<reference evidence="7" key="2">
    <citation type="journal article" date="2022" name="Microbiol. Resour. Announc.">
        <title>Metagenome Sequencing to Explore Phylogenomics of Terrestrial Cyanobacteria.</title>
        <authorList>
            <person name="Ward R.D."/>
            <person name="Stajich J.E."/>
            <person name="Johansen J.R."/>
            <person name="Huntemann M."/>
            <person name="Clum A."/>
            <person name="Foster B."/>
            <person name="Foster B."/>
            <person name="Roux S."/>
            <person name="Palaniappan K."/>
            <person name="Varghese N."/>
            <person name="Mukherjee S."/>
            <person name="Reddy T.B.K."/>
            <person name="Daum C."/>
            <person name="Copeland A."/>
            <person name="Chen I.A."/>
            <person name="Ivanova N.N."/>
            <person name="Kyrpides N.C."/>
            <person name="Shapiro N."/>
            <person name="Eloe-Fadrosh E.A."/>
            <person name="Pietrasiak N."/>
        </authorList>
    </citation>
    <scope>NUCLEOTIDE SEQUENCE</scope>
    <source>
        <strain evidence="7">GSE-NOS-MK-12-04C</strain>
    </source>
</reference>
<dbReference type="InterPro" id="IPR050833">
    <property type="entry name" value="Poly_Biosynth_Transport"/>
</dbReference>
<feature type="transmembrane region" description="Helical" evidence="6">
    <location>
        <begin position="175"/>
        <end position="198"/>
    </location>
</feature>
<dbReference type="InterPro" id="IPR002797">
    <property type="entry name" value="Polysacc_synth"/>
</dbReference>
<feature type="transmembrane region" description="Helical" evidence="6">
    <location>
        <begin position="286"/>
        <end position="309"/>
    </location>
</feature>
<evidence type="ECO:0000313" key="7">
    <source>
        <dbReference type="EMBL" id="MBW4665960.1"/>
    </source>
</evidence>
<proteinExistence type="predicted"/>
<reference evidence="7" key="1">
    <citation type="submission" date="2021-05" db="EMBL/GenBank/DDBJ databases">
        <authorList>
            <person name="Pietrasiak N."/>
            <person name="Ward R."/>
            <person name="Stajich J.E."/>
            <person name="Kurbessoian T."/>
        </authorList>
    </citation>
    <scope>NUCLEOTIDE SEQUENCE</scope>
    <source>
        <strain evidence="7">GSE-NOS-MK-12-04C</strain>
    </source>
</reference>
<feature type="transmembrane region" description="Helical" evidence="6">
    <location>
        <begin position="366"/>
        <end position="389"/>
    </location>
</feature>
<keyword evidence="2" id="KW-1003">Cell membrane</keyword>
<comment type="subcellular location">
    <subcellularLocation>
        <location evidence="1">Cell membrane</location>
        <topology evidence="1">Multi-pass membrane protein</topology>
    </subcellularLocation>
</comment>
<feature type="transmembrane region" description="Helical" evidence="6">
    <location>
        <begin position="204"/>
        <end position="225"/>
    </location>
</feature>
<protein>
    <submittedName>
        <fullName evidence="7">Oligosaccharide flippase family protein</fullName>
    </submittedName>
</protein>
<sequence>MRLINNFFQNGSIDEKGKKRVRQAGLTGIITLAVRGITTIAGLFSIPITSQYLGPERFGIWLIISTFLTWVSAADFGLANSLTNALATADGQEDRKAAKEAVSSTFWLMVGTSLVLLVIFLITHPYIAWERVFNVNSETAKADVSLATFICFILFILRLPLSIPGRIYGAYQEGYFYQLWVGLSSIISVVTLILAIYLHASLPVLITAFFGTLLLGDLFSAIHLFSFHKQWLRPDIKYFSWLKSKYLFKIGFQFWIAQISAVLIFQTDIIIVSQLFGVIEVASYGVTFRLFTIIGLIQSAFIIPLWPAYVEASSKNDFSWIIKIFKKSVYLSLFWSLSAGTTLVIVSPQIVSSLVSQDAIPQQNLLFAMLFTCVLTSIAQCVAMLVNGLGEIKLQAFVAPISAICNLLLSVILGNLIGVSGVAWATGICVLLFSLLAVGGDILKKLKTRSKTGKLIGDIK</sequence>
<organism evidence="7 8">
    <name type="scientific">Cyanomargarita calcarea GSE-NOS-MK-12-04C</name>
    <dbReference type="NCBI Taxonomy" id="2839659"/>
    <lineage>
        <taxon>Bacteria</taxon>
        <taxon>Bacillati</taxon>
        <taxon>Cyanobacteriota</taxon>
        <taxon>Cyanophyceae</taxon>
        <taxon>Nostocales</taxon>
        <taxon>Cyanomargaritaceae</taxon>
        <taxon>Cyanomargarita</taxon>
    </lineage>
</organism>
<feature type="transmembrane region" description="Helical" evidence="6">
    <location>
        <begin position="329"/>
        <end position="346"/>
    </location>
</feature>
<keyword evidence="4 6" id="KW-1133">Transmembrane helix</keyword>
<comment type="caution">
    <text evidence="7">The sequence shown here is derived from an EMBL/GenBank/DDBJ whole genome shotgun (WGS) entry which is preliminary data.</text>
</comment>
<feature type="transmembrane region" description="Helical" evidence="6">
    <location>
        <begin position="144"/>
        <end position="163"/>
    </location>
</feature>
<feature type="transmembrane region" description="Helical" evidence="6">
    <location>
        <begin position="105"/>
        <end position="124"/>
    </location>
</feature>
<feature type="transmembrane region" description="Helical" evidence="6">
    <location>
        <begin position="26"/>
        <end position="46"/>
    </location>
</feature>
<dbReference type="Proteomes" id="UP000729701">
    <property type="component" value="Unassembled WGS sequence"/>
</dbReference>
<feature type="transmembrane region" description="Helical" evidence="6">
    <location>
        <begin position="423"/>
        <end position="443"/>
    </location>
</feature>
<dbReference type="AlphaFoldDB" id="A0A951QHG4"/>
<feature type="transmembrane region" description="Helical" evidence="6">
    <location>
        <begin position="58"/>
        <end position="78"/>
    </location>
</feature>
<evidence type="ECO:0000256" key="1">
    <source>
        <dbReference type="ARBA" id="ARBA00004651"/>
    </source>
</evidence>
<dbReference type="GO" id="GO:0005886">
    <property type="term" value="C:plasma membrane"/>
    <property type="evidence" value="ECO:0007669"/>
    <property type="project" value="UniProtKB-SubCell"/>
</dbReference>
<dbReference type="PANTHER" id="PTHR30250">
    <property type="entry name" value="PST FAMILY PREDICTED COLANIC ACID TRANSPORTER"/>
    <property type="match status" value="1"/>
</dbReference>
<evidence type="ECO:0000256" key="4">
    <source>
        <dbReference type="ARBA" id="ARBA00022989"/>
    </source>
</evidence>
<evidence type="ECO:0000313" key="8">
    <source>
        <dbReference type="Proteomes" id="UP000729701"/>
    </source>
</evidence>
<evidence type="ECO:0000256" key="5">
    <source>
        <dbReference type="ARBA" id="ARBA00023136"/>
    </source>
</evidence>
<keyword evidence="3 6" id="KW-0812">Transmembrane</keyword>
<evidence type="ECO:0000256" key="3">
    <source>
        <dbReference type="ARBA" id="ARBA00022692"/>
    </source>
</evidence>
<evidence type="ECO:0000256" key="2">
    <source>
        <dbReference type="ARBA" id="ARBA00022475"/>
    </source>
</evidence>